<evidence type="ECO:0000256" key="2">
    <source>
        <dbReference type="ARBA" id="ARBA00022741"/>
    </source>
</evidence>
<feature type="domain" description="Protein kinase" evidence="7">
    <location>
        <begin position="216"/>
        <end position="446"/>
    </location>
</feature>
<dbReference type="PANTHER" id="PTHR11042:SF163">
    <property type="entry name" value="INTERFERON-INDUCED, DOUBLE-STRANDED RNA-ACTIVATED PROTEIN KINASE"/>
    <property type="match status" value="1"/>
</dbReference>
<feature type="binding site" evidence="6">
    <location>
        <position position="245"/>
    </location>
    <ligand>
        <name>ATP</name>
        <dbReference type="ChEBI" id="CHEBI:30616"/>
    </ligand>
</feature>
<evidence type="ECO:0000256" key="4">
    <source>
        <dbReference type="ARBA" id="ARBA00022840"/>
    </source>
</evidence>
<dbReference type="Proteomes" id="UP000694385">
    <property type="component" value="Unassembled WGS sequence"/>
</dbReference>
<keyword evidence="5" id="KW-0694">RNA-binding</keyword>
<dbReference type="GeneTree" id="ENSGT00940000160736"/>
<keyword evidence="4 6" id="KW-0067">ATP-binding</keyword>
<name>A0A8C5KN89_JACJA</name>
<feature type="domain" description="DRBM" evidence="8">
    <location>
        <begin position="110"/>
        <end position="149"/>
    </location>
</feature>
<proteinExistence type="predicted"/>
<dbReference type="PROSITE" id="PS50137">
    <property type="entry name" value="DS_RBD"/>
    <property type="match status" value="2"/>
</dbReference>
<dbReference type="Gene3D" id="1.10.510.10">
    <property type="entry name" value="Transferase(Phosphotransferase) domain 1"/>
    <property type="match status" value="1"/>
</dbReference>
<evidence type="ECO:0000313" key="10">
    <source>
        <dbReference type="Proteomes" id="UP000694385"/>
    </source>
</evidence>
<keyword evidence="3" id="KW-0418">Kinase</keyword>
<dbReference type="GO" id="GO:1902033">
    <property type="term" value="P:regulation of hematopoietic stem cell proliferation"/>
    <property type="evidence" value="ECO:0007669"/>
    <property type="project" value="Ensembl"/>
</dbReference>
<dbReference type="AlphaFoldDB" id="A0A8C5KN89"/>
<evidence type="ECO:0000256" key="1">
    <source>
        <dbReference type="ARBA" id="ARBA00022679"/>
    </source>
</evidence>
<dbReference type="GO" id="GO:0003725">
    <property type="term" value="F:double-stranded RNA binding"/>
    <property type="evidence" value="ECO:0007669"/>
    <property type="project" value="Ensembl"/>
</dbReference>
<protein>
    <submittedName>
        <fullName evidence="9">Eukaryotic translation initiation factor 2-alpha kinase 2</fullName>
    </submittedName>
</protein>
<feature type="domain" description="DRBM" evidence="8">
    <location>
        <begin position="9"/>
        <end position="77"/>
    </location>
</feature>
<dbReference type="GO" id="GO:0005737">
    <property type="term" value="C:cytoplasm"/>
    <property type="evidence" value="ECO:0007669"/>
    <property type="project" value="TreeGrafter"/>
</dbReference>
<evidence type="ECO:0000259" key="7">
    <source>
        <dbReference type="PROSITE" id="PS50011"/>
    </source>
</evidence>
<dbReference type="GO" id="GO:0006412">
    <property type="term" value="P:translation"/>
    <property type="evidence" value="ECO:0007669"/>
    <property type="project" value="Ensembl"/>
</dbReference>
<dbReference type="InterPro" id="IPR000719">
    <property type="entry name" value="Prot_kinase_dom"/>
</dbReference>
<dbReference type="CDD" id="cd19903">
    <property type="entry name" value="DSRM_EIF2AK2_rpt1"/>
    <property type="match status" value="1"/>
</dbReference>
<keyword evidence="1" id="KW-0808">Transferase</keyword>
<accession>A0A8C5KN89</accession>
<dbReference type="GO" id="GO:0043066">
    <property type="term" value="P:negative regulation of apoptotic process"/>
    <property type="evidence" value="ECO:0007669"/>
    <property type="project" value="Ensembl"/>
</dbReference>
<dbReference type="Ensembl" id="ENSJJAT00000018243.1">
    <property type="protein sequence ID" value="ENSJJAP00000011765.1"/>
    <property type="gene ID" value="ENSJJAG00000015000.1"/>
</dbReference>
<dbReference type="GO" id="GO:0005524">
    <property type="term" value="F:ATP binding"/>
    <property type="evidence" value="ECO:0007669"/>
    <property type="project" value="UniProtKB-UniRule"/>
</dbReference>
<dbReference type="GO" id="GO:0030968">
    <property type="term" value="P:endoplasmic reticulum unfolded protein response"/>
    <property type="evidence" value="ECO:0007669"/>
    <property type="project" value="Ensembl"/>
</dbReference>
<dbReference type="GO" id="GO:0004694">
    <property type="term" value="F:eukaryotic translation initiation factor 2alpha kinase activity"/>
    <property type="evidence" value="ECO:0007669"/>
    <property type="project" value="TreeGrafter"/>
</dbReference>
<evidence type="ECO:0000256" key="3">
    <source>
        <dbReference type="ARBA" id="ARBA00022777"/>
    </source>
</evidence>
<dbReference type="GO" id="GO:0032722">
    <property type="term" value="P:positive regulation of chemokine production"/>
    <property type="evidence" value="ECO:0007669"/>
    <property type="project" value="Ensembl"/>
</dbReference>
<dbReference type="FunFam" id="3.30.160.20:FF:000045">
    <property type="entry name" value="Eukaryotic translation initiation factor 2-alpha kinase 2"/>
    <property type="match status" value="1"/>
</dbReference>
<dbReference type="SMART" id="SM00358">
    <property type="entry name" value="DSRM"/>
    <property type="match status" value="2"/>
</dbReference>
<dbReference type="GO" id="GO:0005634">
    <property type="term" value="C:nucleus"/>
    <property type="evidence" value="ECO:0007669"/>
    <property type="project" value="TreeGrafter"/>
</dbReference>
<dbReference type="GO" id="GO:0045071">
    <property type="term" value="P:negative regulation of viral genome replication"/>
    <property type="evidence" value="ECO:0007669"/>
    <property type="project" value="Ensembl"/>
</dbReference>
<reference evidence="9" key="1">
    <citation type="submission" date="2025-08" db="UniProtKB">
        <authorList>
            <consortium name="Ensembl"/>
        </authorList>
    </citation>
    <scope>IDENTIFICATION</scope>
</reference>
<dbReference type="InterPro" id="IPR014720">
    <property type="entry name" value="dsRBD_dom"/>
</dbReference>
<dbReference type="PROSITE" id="PS00107">
    <property type="entry name" value="PROTEIN_KINASE_ATP"/>
    <property type="match status" value="1"/>
</dbReference>
<evidence type="ECO:0000313" key="9">
    <source>
        <dbReference type="Ensembl" id="ENSJJAP00000011765.1"/>
    </source>
</evidence>
<keyword evidence="10" id="KW-1185">Reference proteome</keyword>
<dbReference type="Gene3D" id="3.30.160.20">
    <property type="match status" value="2"/>
</dbReference>
<evidence type="ECO:0000256" key="5">
    <source>
        <dbReference type="PROSITE-ProRule" id="PRU00266"/>
    </source>
</evidence>
<dbReference type="GO" id="GO:1902036">
    <property type="term" value="P:regulation of hematopoietic stem cell differentiation"/>
    <property type="evidence" value="ECO:0007669"/>
    <property type="project" value="Ensembl"/>
</dbReference>
<sequence length="457" mass="52308">MADDLSPGFFIEELNKYRQKHGVKLKYKELPVAGQPHERRFTFQVMIDERTFPEAEGRTKQEAKNAAAKIAVDVLNRENKVGSFLSFSCKSEPEILFLTSLSEKVCTLISPRFHCICKIEQEEYGSGSGSTKQEAKQLAAKAAYSRKLAEKNSMVRILTRNITSPLYDIKPAIKLYVVSALVLHSCLHFRHLAPTFDLPNVQGNQYTMDSRFTKDFEEIEEIGSGAYGQVFKAKHRIDRKTYAIKRVKYNRVKAEREVRALATLKHENIVHYHVCWDGLDYDPEASARNALRCPKWYLHLEFVGVGGPGMPTLTPTFCHLGPGNIFLVNEKQIKIGDFGLATSLENDQKRTNYKGTPLYMSPEQCHSRDYGKEVDIFALGLIFAELLHICMTITETTEFFEELRKGIFSDDIFDSKEKTLLQRLLSKEPKKRPDTSEILETLAKWKNVSEIKKRNTY</sequence>
<keyword evidence="2 6" id="KW-0547">Nucleotide-binding</keyword>
<dbReference type="SUPFAM" id="SSF54768">
    <property type="entry name" value="dsRNA-binding domain-like"/>
    <property type="match status" value="2"/>
</dbReference>
<reference evidence="9" key="2">
    <citation type="submission" date="2025-09" db="UniProtKB">
        <authorList>
            <consortium name="Ensembl"/>
        </authorList>
    </citation>
    <scope>IDENTIFICATION</scope>
</reference>
<dbReference type="GO" id="GO:0032874">
    <property type="term" value="P:positive regulation of stress-activated MAPK cascade"/>
    <property type="evidence" value="ECO:0007669"/>
    <property type="project" value="Ensembl"/>
</dbReference>
<dbReference type="GO" id="GO:1901224">
    <property type="term" value="P:positive regulation of non-canonical NF-kappaB signal transduction"/>
    <property type="evidence" value="ECO:0007669"/>
    <property type="project" value="Ensembl"/>
</dbReference>
<dbReference type="OMA" id="WHNVREG"/>
<dbReference type="InterPro" id="IPR011009">
    <property type="entry name" value="Kinase-like_dom_sf"/>
</dbReference>
<dbReference type="PANTHER" id="PTHR11042">
    <property type="entry name" value="EUKARYOTIC TRANSLATION INITIATION FACTOR 2-ALPHA KINASE EIF2-ALPHA KINASE -RELATED"/>
    <property type="match status" value="1"/>
</dbReference>
<evidence type="ECO:0000256" key="6">
    <source>
        <dbReference type="PROSITE-ProRule" id="PRU10141"/>
    </source>
</evidence>
<dbReference type="Pfam" id="PF00069">
    <property type="entry name" value="Pkinase"/>
    <property type="match status" value="2"/>
</dbReference>
<organism evidence="9 10">
    <name type="scientific">Jaculus jaculus</name>
    <name type="common">Lesser Egyptian jerboa</name>
    <dbReference type="NCBI Taxonomy" id="51337"/>
    <lineage>
        <taxon>Eukaryota</taxon>
        <taxon>Metazoa</taxon>
        <taxon>Chordata</taxon>
        <taxon>Craniata</taxon>
        <taxon>Vertebrata</taxon>
        <taxon>Euteleostomi</taxon>
        <taxon>Mammalia</taxon>
        <taxon>Eutheria</taxon>
        <taxon>Euarchontoglires</taxon>
        <taxon>Glires</taxon>
        <taxon>Rodentia</taxon>
        <taxon>Myomorpha</taxon>
        <taxon>Dipodoidea</taxon>
        <taxon>Dipodidae</taxon>
        <taxon>Dipodinae</taxon>
        <taxon>Jaculus</taxon>
    </lineage>
</organism>
<evidence type="ECO:0000259" key="8">
    <source>
        <dbReference type="PROSITE" id="PS50137"/>
    </source>
</evidence>
<dbReference type="Gene3D" id="3.30.200.20">
    <property type="entry name" value="Phosphorylase Kinase, domain 1"/>
    <property type="match status" value="1"/>
</dbReference>
<dbReference type="InterPro" id="IPR050339">
    <property type="entry name" value="CC_SR_Kinase"/>
</dbReference>
<dbReference type="Pfam" id="PF00035">
    <property type="entry name" value="dsrm"/>
    <property type="match status" value="2"/>
</dbReference>
<dbReference type="InterPro" id="IPR017441">
    <property type="entry name" value="Protein_kinase_ATP_BS"/>
</dbReference>
<dbReference type="GO" id="GO:1900225">
    <property type="term" value="P:regulation of NLRP3 inflammasome complex assembly"/>
    <property type="evidence" value="ECO:0007669"/>
    <property type="project" value="Ensembl"/>
</dbReference>
<dbReference type="InterPro" id="IPR044452">
    <property type="entry name" value="EIF2AK2_DSRM_1"/>
</dbReference>
<dbReference type="PROSITE" id="PS50011">
    <property type="entry name" value="PROTEIN_KINASE_DOM"/>
    <property type="match status" value="1"/>
</dbReference>
<dbReference type="SUPFAM" id="SSF56112">
    <property type="entry name" value="Protein kinase-like (PK-like)"/>
    <property type="match status" value="1"/>
</dbReference>